<keyword evidence="1" id="KW-0597">Phosphoprotein</keyword>
<evidence type="ECO:0000256" key="2">
    <source>
        <dbReference type="ARBA" id="ARBA00022741"/>
    </source>
</evidence>
<evidence type="ECO:0000256" key="1">
    <source>
        <dbReference type="ARBA" id="ARBA00022553"/>
    </source>
</evidence>
<feature type="region of interest" description="Disordered" evidence="4">
    <location>
        <begin position="44"/>
        <end position="74"/>
    </location>
</feature>
<feature type="region of interest" description="Disordered" evidence="4">
    <location>
        <begin position="220"/>
        <end position="308"/>
    </location>
</feature>
<dbReference type="Pfam" id="PF21314">
    <property type="entry name" value="TM_ErbB1"/>
    <property type="match status" value="1"/>
</dbReference>
<accession>A0A517LG15</accession>
<feature type="compositionally biased region" description="Low complexity" evidence="4">
    <location>
        <begin position="342"/>
        <end position="367"/>
    </location>
</feature>
<keyword evidence="5" id="KW-0472">Membrane</keyword>
<organism evidence="7 8">
    <name type="scientific">Venturia effusa</name>
    <dbReference type="NCBI Taxonomy" id="50376"/>
    <lineage>
        <taxon>Eukaryota</taxon>
        <taxon>Fungi</taxon>
        <taxon>Dikarya</taxon>
        <taxon>Ascomycota</taxon>
        <taxon>Pezizomycotina</taxon>
        <taxon>Dothideomycetes</taxon>
        <taxon>Pleosporomycetidae</taxon>
        <taxon>Venturiales</taxon>
        <taxon>Venturiaceae</taxon>
        <taxon>Venturia</taxon>
    </lineage>
</organism>
<dbReference type="AlphaFoldDB" id="A0A517LG15"/>
<keyword evidence="3" id="KW-0067">ATP-binding</keyword>
<feature type="compositionally biased region" description="Low complexity" evidence="4">
    <location>
        <begin position="57"/>
        <end position="74"/>
    </location>
</feature>
<feature type="region of interest" description="Disordered" evidence="4">
    <location>
        <begin position="387"/>
        <end position="419"/>
    </location>
</feature>
<evidence type="ECO:0000313" key="8">
    <source>
        <dbReference type="Proteomes" id="UP000316270"/>
    </source>
</evidence>
<evidence type="ECO:0000256" key="4">
    <source>
        <dbReference type="SAM" id="MobiDB-lite"/>
    </source>
</evidence>
<evidence type="ECO:0000256" key="5">
    <source>
        <dbReference type="SAM" id="Phobius"/>
    </source>
</evidence>
<feature type="compositionally biased region" description="Basic and acidic residues" evidence="4">
    <location>
        <begin position="233"/>
        <end position="259"/>
    </location>
</feature>
<dbReference type="Proteomes" id="UP000316270">
    <property type="component" value="Chromosome 11"/>
</dbReference>
<feature type="region of interest" description="Disordered" evidence="4">
    <location>
        <begin position="321"/>
        <end position="367"/>
    </location>
</feature>
<sequence>MSRSLVAERADGNCASQGYSWFRCSAPHYFVGCCRNGSSPCDNGCEDDELDPREKAASSSSQTQATTRSATTLSAITIQPSMMSARASSTQTTAESPIEGTIVPDTFSLSTTTTSGGSTNKGGAIFQVPTTMSSVRIHTSSTLTSSSTATAAPPIAHDRTANNKIGPIVGGAVGGTLLFILAPLAFLCWRRRRMKKELDLHTMPYSVAVPFSVSRKPRLETMSSRTSDAPGFIHEKRTTADTTVERNDSTRTGDEEQAHVEQQGPVELPTHTSRTFLPEETGGHNRTPAEFSGPAKPPSPPSARVELPGHDLRTPEAELPSYSFQTLDPGIPRTTNISPVDPSASARTSTVSPTAASTASPNLASSPHQISSHIAACATFEAPCAKDPPAKGAGELYPGKKAYSPSSRRALGEGAGGVPRMQARVLGPVVEPVWPTQLRENVK</sequence>
<proteinExistence type="predicted"/>
<keyword evidence="5" id="KW-1133">Transmembrane helix</keyword>
<feature type="domain" description="Epidermal growth factor receptor-like transmembrane-juxtamembrane segment" evidence="6">
    <location>
        <begin position="168"/>
        <end position="196"/>
    </location>
</feature>
<evidence type="ECO:0000259" key="6">
    <source>
        <dbReference type="Pfam" id="PF21314"/>
    </source>
</evidence>
<gene>
    <name evidence="7" type="ORF">FKW77_008364</name>
</gene>
<reference evidence="7 8" key="1">
    <citation type="submission" date="2019-07" db="EMBL/GenBank/DDBJ databases">
        <title>Finished genome of Venturia effusa.</title>
        <authorList>
            <person name="Young C.A."/>
            <person name="Cox M.P."/>
            <person name="Ganley A.R.D."/>
            <person name="David W.J."/>
        </authorList>
    </citation>
    <scope>NUCLEOTIDE SEQUENCE [LARGE SCALE GENOMIC DNA]</scope>
    <source>
        <strain evidence="8">albino</strain>
    </source>
</reference>
<dbReference type="GO" id="GO:0005524">
    <property type="term" value="F:ATP binding"/>
    <property type="evidence" value="ECO:0007669"/>
    <property type="project" value="UniProtKB-KW"/>
</dbReference>
<feature type="transmembrane region" description="Helical" evidence="5">
    <location>
        <begin position="168"/>
        <end position="189"/>
    </location>
</feature>
<dbReference type="OrthoDB" id="3944305at2759"/>
<name>A0A517LG15_9PEZI</name>
<keyword evidence="2" id="KW-0547">Nucleotide-binding</keyword>
<dbReference type="EMBL" id="CP042195">
    <property type="protein sequence ID" value="QDS74593.1"/>
    <property type="molecule type" value="Genomic_DNA"/>
</dbReference>
<evidence type="ECO:0000256" key="3">
    <source>
        <dbReference type="ARBA" id="ARBA00022840"/>
    </source>
</evidence>
<protein>
    <recommendedName>
        <fullName evidence="6">Epidermal growth factor receptor-like transmembrane-juxtamembrane segment domain-containing protein</fullName>
    </recommendedName>
</protein>
<evidence type="ECO:0000313" key="7">
    <source>
        <dbReference type="EMBL" id="QDS74593.1"/>
    </source>
</evidence>
<keyword evidence="8" id="KW-1185">Reference proteome</keyword>
<dbReference type="InterPro" id="IPR049328">
    <property type="entry name" value="TM_ErbB1"/>
</dbReference>
<keyword evidence="5" id="KW-0812">Transmembrane</keyword>